<organism evidence="2 3">
    <name type="scientific">Alternaria atra</name>
    <dbReference type="NCBI Taxonomy" id="119953"/>
    <lineage>
        <taxon>Eukaryota</taxon>
        <taxon>Fungi</taxon>
        <taxon>Dikarya</taxon>
        <taxon>Ascomycota</taxon>
        <taxon>Pezizomycotina</taxon>
        <taxon>Dothideomycetes</taxon>
        <taxon>Pleosporomycetidae</taxon>
        <taxon>Pleosporales</taxon>
        <taxon>Pleosporineae</taxon>
        <taxon>Pleosporaceae</taxon>
        <taxon>Alternaria</taxon>
        <taxon>Alternaria sect. Ulocladioides</taxon>
    </lineage>
</organism>
<dbReference type="PANTHER" id="PTHR43544">
    <property type="entry name" value="SHORT-CHAIN DEHYDROGENASE/REDUCTASE"/>
    <property type="match status" value="1"/>
</dbReference>
<dbReference type="Gene3D" id="3.40.50.720">
    <property type="entry name" value="NAD(P)-binding Rossmann-like Domain"/>
    <property type="match status" value="1"/>
</dbReference>
<dbReference type="InterPro" id="IPR002347">
    <property type="entry name" value="SDR_fam"/>
</dbReference>
<evidence type="ECO:0000313" key="3">
    <source>
        <dbReference type="Proteomes" id="UP000676310"/>
    </source>
</evidence>
<dbReference type="RefSeq" id="XP_043165827.1">
    <property type="nucleotide sequence ID" value="XM_043309892.1"/>
</dbReference>
<dbReference type="EMBL" id="CAJRGZ010000015">
    <property type="protein sequence ID" value="CAG5149045.1"/>
    <property type="molecule type" value="Genomic_DNA"/>
</dbReference>
<accession>A0A8J2I1D9</accession>
<evidence type="ECO:0000313" key="2">
    <source>
        <dbReference type="EMBL" id="CAG5149045.1"/>
    </source>
</evidence>
<name>A0A8J2I1D9_9PLEO</name>
<dbReference type="OrthoDB" id="2017497at2759"/>
<dbReference type="GeneID" id="67013716"/>
<dbReference type="GO" id="GO:0019748">
    <property type="term" value="P:secondary metabolic process"/>
    <property type="evidence" value="ECO:0007669"/>
    <property type="project" value="TreeGrafter"/>
</dbReference>
<dbReference type="InterPro" id="IPR051468">
    <property type="entry name" value="Fungal_SecMetab_SDRs"/>
</dbReference>
<dbReference type="InterPro" id="IPR017946">
    <property type="entry name" value="PLC-like_Pdiesterase_TIM-brl"/>
</dbReference>
<gene>
    <name evidence="2" type="ORF">ALTATR162_LOCUS2288</name>
</gene>
<dbReference type="GO" id="GO:0006629">
    <property type="term" value="P:lipid metabolic process"/>
    <property type="evidence" value="ECO:0007669"/>
    <property type="project" value="InterPro"/>
</dbReference>
<dbReference type="CDD" id="cd08589">
    <property type="entry name" value="PI-PLCc_SaPLC1_like"/>
    <property type="match status" value="1"/>
</dbReference>
<proteinExistence type="inferred from homology"/>
<protein>
    <submittedName>
        <fullName evidence="2">Uncharacterized protein</fullName>
    </submittedName>
</protein>
<dbReference type="GO" id="GO:0016491">
    <property type="term" value="F:oxidoreductase activity"/>
    <property type="evidence" value="ECO:0007669"/>
    <property type="project" value="TreeGrafter"/>
</dbReference>
<dbReference type="InterPro" id="IPR036291">
    <property type="entry name" value="NAD(P)-bd_dom_sf"/>
</dbReference>
<dbReference type="SUPFAM" id="SSF51735">
    <property type="entry name" value="NAD(P)-binding Rossmann-fold domains"/>
    <property type="match status" value="1"/>
</dbReference>
<evidence type="ECO:0000256" key="1">
    <source>
        <dbReference type="ARBA" id="ARBA00006484"/>
    </source>
</evidence>
<dbReference type="PANTHER" id="PTHR43544:SF32">
    <property type="entry name" value="CHAIN DEHYDROGENASE, PUTATIVE (AFU_ORTHOLOGUE AFUA_5G01530)-RELATED"/>
    <property type="match status" value="1"/>
</dbReference>
<comment type="similarity">
    <text evidence="1">Belongs to the short-chain dehydrogenases/reductases (SDR) family.</text>
</comment>
<reference evidence="2" key="1">
    <citation type="submission" date="2021-05" db="EMBL/GenBank/DDBJ databases">
        <authorList>
            <person name="Stam R."/>
        </authorList>
    </citation>
    <scope>NUCLEOTIDE SEQUENCE</scope>
    <source>
        <strain evidence="2">CS162</strain>
    </source>
</reference>
<dbReference type="Pfam" id="PF16670">
    <property type="entry name" value="PI-PLC-C1"/>
    <property type="match status" value="1"/>
</dbReference>
<dbReference type="Gene3D" id="3.20.20.190">
    <property type="entry name" value="Phosphatidylinositol (PI) phosphodiesterase"/>
    <property type="match status" value="1"/>
</dbReference>
<dbReference type="GO" id="GO:0005737">
    <property type="term" value="C:cytoplasm"/>
    <property type="evidence" value="ECO:0007669"/>
    <property type="project" value="TreeGrafter"/>
</dbReference>
<dbReference type="SUPFAM" id="SSF51695">
    <property type="entry name" value="PLC-like phosphodiesterases"/>
    <property type="match status" value="1"/>
</dbReference>
<keyword evidence="3" id="KW-1185">Reference proteome</keyword>
<dbReference type="Proteomes" id="UP000676310">
    <property type="component" value="Unassembled WGS sequence"/>
</dbReference>
<dbReference type="PRINTS" id="PR00081">
    <property type="entry name" value="GDHRDH"/>
</dbReference>
<dbReference type="InterPro" id="IPR032075">
    <property type="entry name" value="PI-PLC-C1"/>
</dbReference>
<dbReference type="AlphaFoldDB" id="A0A8J2I1D9"/>
<comment type="caution">
    <text evidence="2">The sequence shown here is derived from an EMBL/GenBank/DDBJ whole genome shotgun (WGS) entry which is preliminary data.</text>
</comment>
<sequence>MASNSDKEVVLVTGDRFLNISIKLVILTICVGATNGIGLDTVIYIASASPKYHVIIGARNLSKGEAVLKDVQAKPGIQGTLSLVQLDANDDTSIEAAAKKIEQDFNQLNVLINNAGVCPERDDPWTNRELMRTIFETNVFGATLVTQALIPLMKRSSNPRIINVSSSLGSISAISDHSAPYSGVPYPGYRMSKAALNMLTAYQYYQLKPHGFKVWTYCPGFVVTDLGGDREQRKENGIDSSETSAKGLLEIVQGERDADEESALASKSDIRFNHIQVIGTHNSYHREVSLAERPVFEKYIPSPEDYYYSHAELDNQLEHQSVRSFELDLHSDEKGGLYYPPVIWTLSNLTNATTPYNGDILKKPGIKVFHVTDFDPDSVCHTFIDCLKQLKSWSDANPRHVPITVDLELKTDAPACQLGGACPGEATNWTLPRLLNVDAEILSVFPKKQLIRPDDVRKSGLTLEQSILQHGWPKLKDVRGRLMFFFDNDPKPTDPNSPRELYLTGAPSLQNRTVFTNALEDSPDAAFIKHNEPRGNDTAEIQRLVKKGYLIRTRADVPLDTILNRTMEMRESAFESGAQIVSTDFPAWGMSSRWGWDYVAKLPGGLAARCNPVIAPEGCKDKDLE</sequence>
<dbReference type="Pfam" id="PF00106">
    <property type="entry name" value="adh_short"/>
    <property type="match status" value="1"/>
</dbReference>
<dbReference type="GO" id="GO:0008081">
    <property type="term" value="F:phosphoric diester hydrolase activity"/>
    <property type="evidence" value="ECO:0007669"/>
    <property type="project" value="InterPro"/>
</dbReference>